<evidence type="ECO:0000313" key="3">
    <source>
        <dbReference type="EnsemblMetazoa" id="ISCW001211-PA"/>
    </source>
</evidence>
<dbReference type="Proteomes" id="UP000001555">
    <property type="component" value="Unassembled WGS sequence"/>
</dbReference>
<keyword evidence="4" id="KW-1185">Reference proteome</keyword>
<sequence length="143" mass="15707">MGRDMGPFRATLRATAPLFRQGLHFWIQLRHRGEGEPRSWKACQDCPAPLSAPLGAPVLLDEAQNSNNPAPAALPRSPQPGVGLLSGPQRVWRGTPFTVVEFDLLRGQGREAGGERCYRSSNARHRSLEFSAVDEAQESHILV</sequence>
<evidence type="ECO:0000313" key="4">
    <source>
        <dbReference type="Proteomes" id="UP000001555"/>
    </source>
</evidence>
<dbReference type="PaxDb" id="6945-B7P3N7"/>
<reference evidence="2 4" key="1">
    <citation type="submission" date="2008-03" db="EMBL/GenBank/DDBJ databases">
        <title>Annotation of Ixodes scapularis.</title>
        <authorList>
            <consortium name="Ixodes scapularis Genome Project Consortium"/>
            <person name="Caler E."/>
            <person name="Hannick L.I."/>
            <person name="Bidwell S."/>
            <person name="Joardar V."/>
            <person name="Thiagarajan M."/>
            <person name="Amedeo P."/>
            <person name="Galinsky K.J."/>
            <person name="Schobel S."/>
            <person name="Inman J."/>
            <person name="Hostetler J."/>
            <person name="Miller J."/>
            <person name="Hammond M."/>
            <person name="Megy K."/>
            <person name="Lawson D."/>
            <person name="Kodira C."/>
            <person name="Sutton G."/>
            <person name="Meyer J."/>
            <person name="Hill C.A."/>
            <person name="Birren B."/>
            <person name="Nene V."/>
            <person name="Collins F."/>
            <person name="Alarcon-Chaidez F."/>
            <person name="Wikel S."/>
            <person name="Strausberg R."/>
        </authorList>
    </citation>
    <scope>NUCLEOTIDE SEQUENCE [LARGE SCALE GENOMIC DNA]</scope>
    <source>
        <strain evidence="4">Wikel</strain>
        <strain evidence="2">Wikel colony</strain>
    </source>
</reference>
<proteinExistence type="predicted"/>
<organism>
    <name type="scientific">Ixodes scapularis</name>
    <name type="common">Black-legged tick</name>
    <name type="synonym">Deer tick</name>
    <dbReference type="NCBI Taxonomy" id="6945"/>
    <lineage>
        <taxon>Eukaryota</taxon>
        <taxon>Metazoa</taxon>
        <taxon>Ecdysozoa</taxon>
        <taxon>Arthropoda</taxon>
        <taxon>Chelicerata</taxon>
        <taxon>Arachnida</taxon>
        <taxon>Acari</taxon>
        <taxon>Parasitiformes</taxon>
        <taxon>Ixodida</taxon>
        <taxon>Ixodoidea</taxon>
        <taxon>Ixodidae</taxon>
        <taxon>Ixodinae</taxon>
        <taxon>Ixodes</taxon>
    </lineage>
</organism>
<dbReference type="VEuPathDB" id="VectorBase:ISCI001211"/>
<name>B7P3N7_IXOSC</name>
<feature type="region of interest" description="Disordered" evidence="1">
    <location>
        <begin position="61"/>
        <end position="88"/>
    </location>
</feature>
<gene>
    <name evidence="2" type="ORF">IscW_ISCW001211</name>
</gene>
<protein>
    <submittedName>
        <fullName evidence="2 3">Uncharacterized protein</fullName>
    </submittedName>
</protein>
<dbReference type="HOGENOM" id="CLU_1808317_0_0_1"/>
<evidence type="ECO:0000256" key="1">
    <source>
        <dbReference type="SAM" id="MobiDB-lite"/>
    </source>
</evidence>
<dbReference type="EMBL" id="ABJB010540838">
    <property type="status" value="NOT_ANNOTATED_CDS"/>
    <property type="molecule type" value="Genomic_DNA"/>
</dbReference>
<dbReference type="VEuPathDB" id="VectorBase:ISCW001211"/>
<dbReference type="InParanoid" id="B7P3N7"/>
<dbReference type="EMBL" id="DS629750">
    <property type="protein sequence ID" value="EEC01209.1"/>
    <property type="molecule type" value="Genomic_DNA"/>
</dbReference>
<dbReference type="AlphaFoldDB" id="B7P3N7"/>
<evidence type="ECO:0000313" key="2">
    <source>
        <dbReference type="EMBL" id="EEC01209.1"/>
    </source>
</evidence>
<reference evidence="3" key="2">
    <citation type="submission" date="2020-05" db="UniProtKB">
        <authorList>
            <consortium name="EnsemblMetazoa"/>
        </authorList>
    </citation>
    <scope>IDENTIFICATION</scope>
    <source>
        <strain evidence="3">wikel</strain>
    </source>
</reference>
<accession>B7P3N7</accession>
<dbReference type="EnsemblMetazoa" id="ISCW001211-RA">
    <property type="protein sequence ID" value="ISCW001211-PA"/>
    <property type="gene ID" value="ISCW001211"/>
</dbReference>